<gene>
    <name evidence="2" type="ORF">CCAP1982_LOCUS3236</name>
</gene>
<organism evidence="2 3">
    <name type="scientific">Ceratitis capitata</name>
    <name type="common">Mediterranean fruit fly</name>
    <name type="synonym">Tephritis capitata</name>
    <dbReference type="NCBI Taxonomy" id="7213"/>
    <lineage>
        <taxon>Eukaryota</taxon>
        <taxon>Metazoa</taxon>
        <taxon>Ecdysozoa</taxon>
        <taxon>Arthropoda</taxon>
        <taxon>Hexapoda</taxon>
        <taxon>Insecta</taxon>
        <taxon>Pterygota</taxon>
        <taxon>Neoptera</taxon>
        <taxon>Endopterygota</taxon>
        <taxon>Diptera</taxon>
        <taxon>Brachycera</taxon>
        <taxon>Muscomorpha</taxon>
        <taxon>Tephritoidea</taxon>
        <taxon>Tephritidae</taxon>
        <taxon>Ceratitis</taxon>
        <taxon>Ceratitis</taxon>
    </lineage>
</organism>
<feature type="signal peptide" evidence="1">
    <location>
        <begin position="1"/>
        <end position="23"/>
    </location>
</feature>
<evidence type="ECO:0000256" key="1">
    <source>
        <dbReference type="SAM" id="SignalP"/>
    </source>
</evidence>
<dbReference type="Proteomes" id="UP000606786">
    <property type="component" value="Unassembled WGS sequence"/>
</dbReference>
<evidence type="ECO:0000313" key="3">
    <source>
        <dbReference type="Proteomes" id="UP000606786"/>
    </source>
</evidence>
<comment type="caution">
    <text evidence="2">The sequence shown here is derived from an EMBL/GenBank/DDBJ whole genome shotgun (WGS) entry which is preliminary data.</text>
</comment>
<feature type="chain" id="PRO_5032425650" evidence="1">
    <location>
        <begin position="24"/>
        <end position="67"/>
    </location>
</feature>
<keyword evidence="1" id="KW-0732">Signal</keyword>
<keyword evidence="3" id="KW-1185">Reference proteome</keyword>
<sequence length="67" mass="6814">MANIKAVFLICIVAFIAFHCVVADPTAEDSVVVKRSLGGVISGAKKVAKVAIPIGKAVLPVVAKLVG</sequence>
<dbReference type="EMBL" id="CAJHJT010000001">
    <property type="protein sequence ID" value="CAD6994491.1"/>
    <property type="molecule type" value="Genomic_DNA"/>
</dbReference>
<dbReference type="AlphaFoldDB" id="A0A811U6R6"/>
<name>A0A811U6R6_CERCA</name>
<reference evidence="2" key="1">
    <citation type="submission" date="2020-11" db="EMBL/GenBank/DDBJ databases">
        <authorList>
            <person name="Whitehead M."/>
        </authorList>
    </citation>
    <scope>NUCLEOTIDE SEQUENCE</scope>
    <source>
        <strain evidence="2">EGII</strain>
    </source>
</reference>
<protein>
    <submittedName>
        <fullName evidence="2">(Mediterranean fruit fly) hypothetical protein</fullName>
    </submittedName>
</protein>
<proteinExistence type="predicted"/>
<accession>A0A811U6R6</accession>
<evidence type="ECO:0000313" key="2">
    <source>
        <dbReference type="EMBL" id="CAD6994491.1"/>
    </source>
</evidence>